<dbReference type="InterPro" id="IPR014030">
    <property type="entry name" value="Ketoacyl_synth_N"/>
</dbReference>
<proteinExistence type="predicted"/>
<dbReference type="GO" id="GO:0004315">
    <property type="term" value="F:3-oxoacyl-[acyl-carrier-protein] synthase activity"/>
    <property type="evidence" value="ECO:0007669"/>
    <property type="project" value="InterPro"/>
</dbReference>
<dbReference type="InterPro" id="IPR016039">
    <property type="entry name" value="Thiolase-like"/>
</dbReference>
<dbReference type="InterPro" id="IPR050091">
    <property type="entry name" value="PKS_NRPS_Biosynth_Enz"/>
</dbReference>
<dbReference type="InterPro" id="IPR018201">
    <property type="entry name" value="Ketoacyl_synth_AS"/>
</dbReference>
<dbReference type="PROSITE" id="PS52004">
    <property type="entry name" value="KS3_2"/>
    <property type="match status" value="1"/>
</dbReference>
<sequence>MNGNRDTRKIPLAIVGMTCRLPGADGLAAFWKMLVEGRSAVEDLPADRFDPELYYDPKRGVRGKSYTRRGAVLADRRFDRRRCPISPSLVRKADITHLLMCQTAADALRHADMDPLDLPLRNTGVYVGHTIGSGLKGDYDCAAGIEEAADCLCGTRPFDDLDPQEQQAVIEELVASVRDRLPRRTGDNADLSSHVAAGIISKGFGLTGPWMAVNAACASSLQALLLAGRALQRGKIDMAIVGGASVCGLDWLVLFSQARSVSASESRPFDHRADGLIIAEGYVAVVVKTLARAAADGDPIQAVIRGIGVSSDGRGRSLWAPRREGQVEAIRRAYGSDVEPANVQYIEAHATGTPLGDATEIASLAEAFDGVFPAGKKIPITS</sequence>
<dbReference type="GO" id="GO:0006633">
    <property type="term" value="P:fatty acid biosynthetic process"/>
    <property type="evidence" value="ECO:0007669"/>
    <property type="project" value="InterPro"/>
</dbReference>
<dbReference type="GO" id="GO:0071770">
    <property type="term" value="P:DIM/DIP cell wall layer assembly"/>
    <property type="evidence" value="ECO:0007669"/>
    <property type="project" value="TreeGrafter"/>
</dbReference>
<evidence type="ECO:0000256" key="1">
    <source>
        <dbReference type="ARBA" id="ARBA00022450"/>
    </source>
</evidence>
<evidence type="ECO:0000259" key="4">
    <source>
        <dbReference type="PROSITE" id="PS52004"/>
    </source>
</evidence>
<name>X0SQL9_9ZZZZ</name>
<dbReference type="InterPro" id="IPR020615">
    <property type="entry name" value="Thiolase_acyl_enz_int_AS"/>
</dbReference>
<organism evidence="5">
    <name type="scientific">marine sediment metagenome</name>
    <dbReference type="NCBI Taxonomy" id="412755"/>
    <lineage>
        <taxon>unclassified sequences</taxon>
        <taxon>metagenomes</taxon>
        <taxon>ecological metagenomes</taxon>
    </lineage>
</organism>
<dbReference type="Gene3D" id="3.40.47.10">
    <property type="match status" value="1"/>
</dbReference>
<evidence type="ECO:0000313" key="5">
    <source>
        <dbReference type="EMBL" id="GAF83374.1"/>
    </source>
</evidence>
<gene>
    <name evidence="5" type="ORF">S01H1_06754</name>
</gene>
<evidence type="ECO:0000256" key="3">
    <source>
        <dbReference type="ARBA" id="ARBA00022679"/>
    </source>
</evidence>
<feature type="domain" description="Ketosynthase family 3 (KS3)" evidence="4">
    <location>
        <begin position="9"/>
        <end position="382"/>
    </location>
</feature>
<dbReference type="GO" id="GO:0005737">
    <property type="term" value="C:cytoplasm"/>
    <property type="evidence" value="ECO:0007669"/>
    <property type="project" value="TreeGrafter"/>
</dbReference>
<dbReference type="CDD" id="cd00833">
    <property type="entry name" value="PKS"/>
    <property type="match status" value="1"/>
</dbReference>
<comment type="caution">
    <text evidence="5">The sequence shown here is derived from an EMBL/GenBank/DDBJ whole genome shotgun (WGS) entry which is preliminary data.</text>
</comment>
<dbReference type="AlphaFoldDB" id="X0SQL9"/>
<dbReference type="PANTHER" id="PTHR43775:SF37">
    <property type="entry name" value="SI:DKEY-61P9.11"/>
    <property type="match status" value="1"/>
</dbReference>
<keyword evidence="2" id="KW-0597">Phosphoprotein</keyword>
<dbReference type="Pfam" id="PF00109">
    <property type="entry name" value="ketoacyl-synt"/>
    <property type="match status" value="1"/>
</dbReference>
<keyword evidence="1" id="KW-0596">Phosphopantetheine</keyword>
<dbReference type="PROSITE" id="PS00098">
    <property type="entry name" value="THIOLASE_1"/>
    <property type="match status" value="1"/>
</dbReference>
<feature type="non-terminal residue" evidence="5">
    <location>
        <position position="382"/>
    </location>
</feature>
<dbReference type="PROSITE" id="PS00606">
    <property type="entry name" value="KS3_1"/>
    <property type="match status" value="1"/>
</dbReference>
<dbReference type="Pfam" id="PF02801">
    <property type="entry name" value="Ketoacyl-synt_C"/>
    <property type="match status" value="1"/>
</dbReference>
<dbReference type="SUPFAM" id="SSF53901">
    <property type="entry name" value="Thiolase-like"/>
    <property type="match status" value="1"/>
</dbReference>
<keyword evidence="3" id="KW-0808">Transferase</keyword>
<evidence type="ECO:0000256" key="2">
    <source>
        <dbReference type="ARBA" id="ARBA00022553"/>
    </source>
</evidence>
<dbReference type="GO" id="GO:0004312">
    <property type="term" value="F:fatty acid synthase activity"/>
    <property type="evidence" value="ECO:0007669"/>
    <property type="project" value="TreeGrafter"/>
</dbReference>
<dbReference type="PANTHER" id="PTHR43775">
    <property type="entry name" value="FATTY ACID SYNTHASE"/>
    <property type="match status" value="1"/>
</dbReference>
<reference evidence="5" key="1">
    <citation type="journal article" date="2014" name="Front. Microbiol.">
        <title>High frequency of phylogenetically diverse reductive dehalogenase-homologous genes in deep subseafloor sedimentary metagenomes.</title>
        <authorList>
            <person name="Kawai M."/>
            <person name="Futagami T."/>
            <person name="Toyoda A."/>
            <person name="Takaki Y."/>
            <person name="Nishi S."/>
            <person name="Hori S."/>
            <person name="Arai W."/>
            <person name="Tsubouchi T."/>
            <person name="Morono Y."/>
            <person name="Uchiyama I."/>
            <person name="Ito T."/>
            <person name="Fujiyama A."/>
            <person name="Inagaki F."/>
            <person name="Takami H."/>
        </authorList>
    </citation>
    <scope>NUCLEOTIDE SEQUENCE</scope>
    <source>
        <strain evidence="5">Expedition CK06-06</strain>
    </source>
</reference>
<dbReference type="InterPro" id="IPR014031">
    <property type="entry name" value="Ketoacyl_synth_C"/>
</dbReference>
<dbReference type="InterPro" id="IPR020841">
    <property type="entry name" value="PKS_Beta-ketoAc_synthase_dom"/>
</dbReference>
<dbReference type="SMART" id="SM00825">
    <property type="entry name" value="PKS_KS"/>
    <property type="match status" value="1"/>
</dbReference>
<protein>
    <recommendedName>
        <fullName evidence="4">Ketosynthase family 3 (KS3) domain-containing protein</fullName>
    </recommendedName>
</protein>
<dbReference type="GO" id="GO:0005886">
    <property type="term" value="C:plasma membrane"/>
    <property type="evidence" value="ECO:0007669"/>
    <property type="project" value="TreeGrafter"/>
</dbReference>
<dbReference type="EMBL" id="BARS01003479">
    <property type="protein sequence ID" value="GAF83374.1"/>
    <property type="molecule type" value="Genomic_DNA"/>
</dbReference>
<accession>X0SQL9</accession>